<proteinExistence type="inferred from homology"/>
<comment type="similarity">
    <text evidence="2">Belongs to the GtrA family.</text>
</comment>
<dbReference type="InterPro" id="IPR051401">
    <property type="entry name" value="GtrA_CellWall_Glycosyl"/>
</dbReference>
<dbReference type="Proteomes" id="UP000438106">
    <property type="component" value="Unassembled WGS sequence"/>
</dbReference>
<keyword evidence="9" id="KW-1185">Reference proteome</keyword>
<comment type="caution">
    <text evidence="8">The sequence shown here is derived from an EMBL/GenBank/DDBJ whole genome shotgun (WGS) entry which is preliminary data.</text>
</comment>
<dbReference type="PANTHER" id="PTHR38459">
    <property type="entry name" value="PROPHAGE BACTOPRENOL-LINKED GLUCOSE TRANSLOCASE HOMOLOG"/>
    <property type="match status" value="1"/>
</dbReference>
<dbReference type="GO" id="GO:0005886">
    <property type="term" value="C:plasma membrane"/>
    <property type="evidence" value="ECO:0007669"/>
    <property type="project" value="TreeGrafter"/>
</dbReference>
<gene>
    <name evidence="8" type="ORF">GO014_02615</name>
</gene>
<accession>A0A7X3FNP2</accession>
<feature type="transmembrane region" description="Helical" evidence="6">
    <location>
        <begin position="71"/>
        <end position="94"/>
    </location>
</feature>
<organism evidence="8 9">
    <name type="scientific">Devosia marina</name>
    <dbReference type="NCBI Taxonomy" id="2683198"/>
    <lineage>
        <taxon>Bacteria</taxon>
        <taxon>Pseudomonadati</taxon>
        <taxon>Pseudomonadota</taxon>
        <taxon>Alphaproteobacteria</taxon>
        <taxon>Hyphomicrobiales</taxon>
        <taxon>Devosiaceae</taxon>
        <taxon>Devosia</taxon>
    </lineage>
</organism>
<feature type="domain" description="GtrA/DPMS transmembrane" evidence="7">
    <location>
        <begin position="8"/>
        <end position="128"/>
    </location>
</feature>
<evidence type="ECO:0000256" key="2">
    <source>
        <dbReference type="ARBA" id="ARBA00009399"/>
    </source>
</evidence>
<dbReference type="InterPro" id="IPR007267">
    <property type="entry name" value="GtrA_DPMS_TM"/>
</dbReference>
<keyword evidence="3 6" id="KW-0812">Transmembrane</keyword>
<dbReference type="PANTHER" id="PTHR38459:SF1">
    <property type="entry name" value="PROPHAGE BACTOPRENOL-LINKED GLUCOSE TRANSLOCASE HOMOLOG"/>
    <property type="match status" value="1"/>
</dbReference>
<evidence type="ECO:0000313" key="8">
    <source>
        <dbReference type="EMBL" id="MVS97923.1"/>
    </source>
</evidence>
<dbReference type="AlphaFoldDB" id="A0A7X3FNP2"/>
<dbReference type="Pfam" id="PF04138">
    <property type="entry name" value="GtrA_DPMS_TM"/>
    <property type="match status" value="1"/>
</dbReference>
<evidence type="ECO:0000256" key="3">
    <source>
        <dbReference type="ARBA" id="ARBA00022692"/>
    </source>
</evidence>
<protein>
    <submittedName>
        <fullName evidence="8">GtrA family protein</fullName>
    </submittedName>
</protein>
<evidence type="ECO:0000313" key="9">
    <source>
        <dbReference type="Proteomes" id="UP000438106"/>
    </source>
</evidence>
<comment type="subcellular location">
    <subcellularLocation>
        <location evidence="1">Membrane</location>
        <topology evidence="1">Multi-pass membrane protein</topology>
    </subcellularLocation>
</comment>
<feature type="transmembrane region" description="Helical" evidence="6">
    <location>
        <begin position="7"/>
        <end position="27"/>
    </location>
</feature>
<sequence length="131" mass="14552">MLSNQFVRFLLTGGFAAAVNIGSRYLLNFVMPFEYAVVIAYLCGMATAFVLAKLFVFTASGRSTGSEFTRFLIVNLFALGLTWVISVCLARFVFPVINFTWNADDIAHIIGVLAPAVTSFLGHRYYSFRRA</sequence>
<feature type="transmembrane region" description="Helical" evidence="6">
    <location>
        <begin position="106"/>
        <end position="126"/>
    </location>
</feature>
<reference evidence="8 9" key="1">
    <citation type="submission" date="2019-12" db="EMBL/GenBank/DDBJ databases">
        <title>Devosia maris sp. nov., isolated from the deep seawater.</title>
        <authorList>
            <person name="Liu Y."/>
        </authorList>
    </citation>
    <scope>NUCLEOTIDE SEQUENCE [LARGE SCALE GENOMIC DNA]</scope>
    <source>
        <strain evidence="8 9">L53-10-65</strain>
    </source>
</reference>
<evidence type="ECO:0000256" key="1">
    <source>
        <dbReference type="ARBA" id="ARBA00004141"/>
    </source>
</evidence>
<keyword evidence="5 6" id="KW-0472">Membrane</keyword>
<evidence type="ECO:0000256" key="6">
    <source>
        <dbReference type="SAM" id="Phobius"/>
    </source>
</evidence>
<evidence type="ECO:0000256" key="5">
    <source>
        <dbReference type="ARBA" id="ARBA00023136"/>
    </source>
</evidence>
<feature type="transmembrane region" description="Helical" evidence="6">
    <location>
        <begin position="39"/>
        <end position="59"/>
    </location>
</feature>
<dbReference type="GO" id="GO:0000271">
    <property type="term" value="P:polysaccharide biosynthetic process"/>
    <property type="evidence" value="ECO:0007669"/>
    <property type="project" value="InterPro"/>
</dbReference>
<evidence type="ECO:0000256" key="4">
    <source>
        <dbReference type="ARBA" id="ARBA00022989"/>
    </source>
</evidence>
<name>A0A7X3FNP2_9HYPH</name>
<evidence type="ECO:0000259" key="7">
    <source>
        <dbReference type="Pfam" id="PF04138"/>
    </source>
</evidence>
<dbReference type="EMBL" id="WQRF01000001">
    <property type="protein sequence ID" value="MVS97923.1"/>
    <property type="molecule type" value="Genomic_DNA"/>
</dbReference>
<keyword evidence="4 6" id="KW-1133">Transmembrane helix</keyword>
<dbReference type="RefSeq" id="WP_157289013.1">
    <property type="nucleotide sequence ID" value="NZ_WQRF01000001.1"/>
</dbReference>